<dbReference type="KEGG" id="mmag:MMAD_17690"/>
<dbReference type="EMBL" id="AP022610">
    <property type="protein sequence ID" value="BBZ27474.1"/>
    <property type="molecule type" value="Genomic_DNA"/>
</dbReference>
<dbReference type="GO" id="GO:0019748">
    <property type="term" value="P:secondary metabolic process"/>
    <property type="evidence" value="ECO:0007669"/>
    <property type="project" value="InterPro"/>
</dbReference>
<name>A0A7I7XCY9_9MYCO</name>
<reference evidence="1 2" key="1">
    <citation type="journal article" date="2019" name="Emerg. Microbes Infect.">
        <title>Comprehensive subspecies identification of 175 nontuberculous mycobacteria species based on 7547 genomic profiles.</title>
        <authorList>
            <person name="Matsumoto Y."/>
            <person name="Kinjo T."/>
            <person name="Motooka D."/>
            <person name="Nabeya D."/>
            <person name="Jung N."/>
            <person name="Uechi K."/>
            <person name="Horii T."/>
            <person name="Iida T."/>
            <person name="Fujita J."/>
            <person name="Nakamura S."/>
        </authorList>
    </citation>
    <scope>NUCLEOTIDE SEQUENCE [LARGE SCALE GENOMIC DNA]</scope>
    <source>
        <strain evidence="1 2">JCM 13574</strain>
    </source>
</reference>
<dbReference type="InterPro" id="IPR011009">
    <property type="entry name" value="Kinase-like_dom_sf"/>
</dbReference>
<dbReference type="SUPFAM" id="SSF56112">
    <property type="entry name" value="Protein kinase-like (PK-like)"/>
    <property type="match status" value="1"/>
</dbReference>
<evidence type="ECO:0000313" key="1">
    <source>
        <dbReference type="EMBL" id="BBZ27474.1"/>
    </source>
</evidence>
<evidence type="ECO:0000313" key="2">
    <source>
        <dbReference type="Proteomes" id="UP000466517"/>
    </source>
</evidence>
<dbReference type="AlphaFoldDB" id="A0A7I7XCY9"/>
<keyword evidence="1" id="KW-0418">Kinase</keyword>
<keyword evidence="2" id="KW-1185">Reference proteome</keyword>
<dbReference type="RefSeq" id="WP_246240482.1">
    <property type="nucleotide sequence ID" value="NZ_AP022610.1"/>
</dbReference>
<protein>
    <submittedName>
        <fullName evidence="1">Streptomycin 6-kinase</fullName>
    </submittedName>
</protein>
<dbReference type="Pfam" id="PF04655">
    <property type="entry name" value="APH_6_hur"/>
    <property type="match status" value="1"/>
</dbReference>
<dbReference type="GO" id="GO:0016301">
    <property type="term" value="F:kinase activity"/>
    <property type="evidence" value="ECO:0007669"/>
    <property type="project" value="UniProtKB-KW"/>
</dbReference>
<keyword evidence="1" id="KW-0808">Transferase</keyword>
<dbReference type="Proteomes" id="UP000466517">
    <property type="component" value="Chromosome"/>
</dbReference>
<dbReference type="GO" id="GO:0016773">
    <property type="term" value="F:phosphotransferase activity, alcohol group as acceptor"/>
    <property type="evidence" value="ECO:0007669"/>
    <property type="project" value="InterPro"/>
</dbReference>
<sequence length="277" mass="29845">MTHTPADADLAGAAQEQCRVWGLRQDGAAHDGAVALTLPVRTSEGAAAVLKVSSPTAGSGQAHLALRRWGGDGAVRLLRADPHRHAVLLERLRPRTLDDLPDAAACEVVAGLYRRLHVAPLPQVPSLTTVVAQWAHQVDERPRNAALPRRLIEQAVASTRELAVETATTDVLLHGDLHHGSVLAADREPWLAISPRPVNGDRHAELAPMLLHRLDDLGGRLRDGIRARFYALVDAAGLDEDLARAWTFIQVVHAATRAIDDGADLTRYVAIAKALQD</sequence>
<gene>
    <name evidence="1" type="ORF">MMAD_17690</name>
</gene>
<dbReference type="InterPro" id="IPR006748">
    <property type="entry name" value="NH2Glyco/OHUrea_AB-resist_kin"/>
</dbReference>
<organism evidence="1 2">
    <name type="scientific">Mycolicibacterium madagascariense</name>
    <dbReference type="NCBI Taxonomy" id="212765"/>
    <lineage>
        <taxon>Bacteria</taxon>
        <taxon>Bacillati</taxon>
        <taxon>Actinomycetota</taxon>
        <taxon>Actinomycetes</taxon>
        <taxon>Mycobacteriales</taxon>
        <taxon>Mycobacteriaceae</taxon>
        <taxon>Mycolicibacterium</taxon>
    </lineage>
</organism>
<proteinExistence type="predicted"/>
<accession>A0A7I7XCY9</accession>
<dbReference type="Gene3D" id="3.90.1200.10">
    <property type="match status" value="1"/>
</dbReference>